<evidence type="ECO:0000256" key="2">
    <source>
        <dbReference type="ARBA" id="ARBA00006856"/>
    </source>
</evidence>
<comment type="subcellular location">
    <subcellularLocation>
        <location evidence="1">Nucleus</location>
        <location evidence="1">Nucleolus</location>
    </subcellularLocation>
</comment>
<feature type="compositionally biased region" description="Acidic residues" evidence="5">
    <location>
        <begin position="94"/>
        <end position="104"/>
    </location>
</feature>
<comment type="similarity">
    <text evidence="2">Belongs to the CWC22 family.</text>
</comment>
<evidence type="ECO:0000256" key="4">
    <source>
        <dbReference type="SAM" id="Coils"/>
    </source>
</evidence>
<feature type="compositionally biased region" description="Basic and acidic residues" evidence="5">
    <location>
        <begin position="69"/>
        <end position="80"/>
    </location>
</feature>
<feature type="compositionally biased region" description="Acidic residues" evidence="5">
    <location>
        <begin position="224"/>
        <end position="256"/>
    </location>
</feature>
<evidence type="ECO:0000313" key="7">
    <source>
        <dbReference type="EMBL" id="KAK1925706.1"/>
    </source>
</evidence>
<dbReference type="InterPro" id="IPR050781">
    <property type="entry name" value="CWC22_splicing_factor"/>
</dbReference>
<evidence type="ECO:0000256" key="3">
    <source>
        <dbReference type="ARBA" id="ARBA00023242"/>
    </source>
</evidence>
<dbReference type="SMART" id="SM00543">
    <property type="entry name" value="MIF4G"/>
    <property type="match status" value="1"/>
</dbReference>
<feature type="domain" description="MI" evidence="6">
    <location>
        <begin position="657"/>
        <end position="776"/>
    </location>
</feature>
<dbReference type="GO" id="GO:0005730">
    <property type="term" value="C:nucleolus"/>
    <property type="evidence" value="ECO:0007669"/>
    <property type="project" value="UniProtKB-SubCell"/>
</dbReference>
<dbReference type="InterPro" id="IPR003891">
    <property type="entry name" value="Initiation_fac_eIF4g_MI"/>
</dbReference>
<reference evidence="7" key="1">
    <citation type="submission" date="2023-02" db="EMBL/GenBank/DDBJ databases">
        <title>Identification and recombinant expression of a fungal hydrolase from Papiliotrema laurentii that hydrolyzes apple cutin and clears colloidal polyester polyurethane.</title>
        <authorList>
            <consortium name="DOE Joint Genome Institute"/>
            <person name="Roman V.A."/>
            <person name="Bojanowski C."/>
            <person name="Crable B.R."/>
            <person name="Wagner D.N."/>
            <person name="Hung C.S."/>
            <person name="Nadeau L.J."/>
            <person name="Schratz L."/>
            <person name="Haridas S."/>
            <person name="Pangilinan J."/>
            <person name="Lipzen A."/>
            <person name="Na H."/>
            <person name="Yan M."/>
            <person name="Ng V."/>
            <person name="Grigoriev I.V."/>
            <person name="Spatafora J.W."/>
            <person name="Barlow D."/>
            <person name="Biffinger J."/>
            <person name="Kelley-Loughnane N."/>
            <person name="Varaljay V.A."/>
            <person name="Crookes-Goodson W.J."/>
        </authorList>
    </citation>
    <scope>NUCLEOTIDE SEQUENCE</scope>
    <source>
        <strain evidence="7">5307AH</strain>
    </source>
</reference>
<feature type="compositionally biased region" description="Gly residues" evidence="5">
    <location>
        <begin position="1"/>
        <end position="40"/>
    </location>
</feature>
<organism evidence="7 8">
    <name type="scientific">Papiliotrema laurentii</name>
    <name type="common">Cryptococcus laurentii</name>
    <dbReference type="NCBI Taxonomy" id="5418"/>
    <lineage>
        <taxon>Eukaryota</taxon>
        <taxon>Fungi</taxon>
        <taxon>Dikarya</taxon>
        <taxon>Basidiomycota</taxon>
        <taxon>Agaricomycotina</taxon>
        <taxon>Tremellomycetes</taxon>
        <taxon>Tremellales</taxon>
        <taxon>Rhynchogastremaceae</taxon>
        <taxon>Papiliotrema</taxon>
    </lineage>
</organism>
<dbReference type="GO" id="GO:0042274">
    <property type="term" value="P:ribosomal small subunit biogenesis"/>
    <property type="evidence" value="ECO:0007669"/>
    <property type="project" value="TreeGrafter"/>
</dbReference>
<keyword evidence="4" id="KW-0175">Coiled coil</keyword>
<evidence type="ECO:0000313" key="8">
    <source>
        <dbReference type="Proteomes" id="UP001182556"/>
    </source>
</evidence>
<sequence>MAPFGGSGQRGGGFGRGRGGMRGSGRGGRGGRGGLRGARNGGPKLPSDLMAEVDSTYGAPKNRNGRSMTRKEQRKADRQGRKQPSHQAYHDVSASEDEQSEDDQPAGPPPKLSKKAQGKRRADTEEEEKPKKKRKLPELTLPGAKEDDVEDQEIEWLEYMLRKEKEKAKDDDLDDGLDDILEFADIIGPGGKGLSKEDRVDDDDFDFGSEDDEASGDELSFGEQSDEETDGGEGGEDADGSIGSSEDDEDLGDDSASEGRNESEERSDDGEETDGEAEEWAGIDDSIPRSPSSEDAPAQAALAEPAKHIPPHLRAAALAEKAAGDEKKAEERRKLERKTQGLLNKLSEANIESILAEIENLYRDYSRNDMTTALTNLVLQMISNKANLLDSFVVLYATLVGSLHRIIGLEFGAHFVHILVTRYHKLFNDPSSAPTKVEANLYETPDAGKEALNLLTLIAELYNAGVIGSGLIYDLIRGFISASPDSDEIMGEKEVESLLKLLRCSGSQLRTDDPASLKDIVGLVQDKTKGKEKTMTTRARFMIETLVNVKNGKGKTGNGAEQSSAAAERMKKFLATLGRKRRLLASEPLRVSLNDLLAADKKGKWWLVGAGWSGNPLVEREQAQGALVVQKPKTETTGSTEEEALLDLARKQGMNTDVRRSIFVILLTSEDYMHACDRLNQLRFTAVQQREFIRVTLHCCALEKRYNPYYTLVLNNLCAESYDHRFTLQYALWDFLRELAEGSKETRRRGVNVAKAMAYLIARGSMDLTAFKAIEWTDLSSSTTSFLVTFLVHLVLSSQTVSPLFALPKGHNPDKLDVEGVEDIFEKSLSNGELAQGLAILLGTQLGPKKLDKAIEGLGLGEKEGAIVTSCLQSAREVLARAI</sequence>
<dbReference type="GO" id="GO:0003723">
    <property type="term" value="F:RNA binding"/>
    <property type="evidence" value="ECO:0007669"/>
    <property type="project" value="InterPro"/>
</dbReference>
<name>A0AAD9FT91_PAPLA</name>
<dbReference type="PANTHER" id="PTHR18034">
    <property type="entry name" value="CELL CYCLE CONTROL PROTEIN CWF22-RELATED"/>
    <property type="match status" value="1"/>
</dbReference>
<evidence type="ECO:0000259" key="6">
    <source>
        <dbReference type="PROSITE" id="PS51366"/>
    </source>
</evidence>
<keyword evidence="3" id="KW-0539">Nucleus</keyword>
<dbReference type="EMBL" id="JAODAN010000003">
    <property type="protein sequence ID" value="KAK1925706.1"/>
    <property type="molecule type" value="Genomic_DNA"/>
</dbReference>
<feature type="region of interest" description="Disordered" evidence="5">
    <location>
        <begin position="1"/>
        <end position="150"/>
    </location>
</feature>
<dbReference type="Proteomes" id="UP001182556">
    <property type="component" value="Unassembled WGS sequence"/>
</dbReference>
<dbReference type="SMART" id="SM00544">
    <property type="entry name" value="MA3"/>
    <property type="match status" value="1"/>
</dbReference>
<feature type="region of interest" description="Disordered" evidence="5">
    <location>
        <begin position="185"/>
        <end position="310"/>
    </location>
</feature>
<evidence type="ECO:0000256" key="5">
    <source>
        <dbReference type="SAM" id="MobiDB-lite"/>
    </source>
</evidence>
<evidence type="ECO:0000256" key="1">
    <source>
        <dbReference type="ARBA" id="ARBA00004604"/>
    </source>
</evidence>
<comment type="caution">
    <text evidence="7">The sequence shown here is derived from an EMBL/GenBank/DDBJ whole genome shotgun (WGS) entry which is preliminary data.</text>
</comment>
<accession>A0AAD9FT91</accession>
<feature type="compositionally biased region" description="Acidic residues" evidence="5">
    <location>
        <begin position="265"/>
        <end position="282"/>
    </location>
</feature>
<dbReference type="SUPFAM" id="SSF48371">
    <property type="entry name" value="ARM repeat"/>
    <property type="match status" value="1"/>
</dbReference>
<dbReference type="PANTHER" id="PTHR18034:SF4">
    <property type="entry name" value="NUCLEOLAR MIF4G DOMAIN-CONTAINING PROTEIN 1"/>
    <property type="match status" value="1"/>
</dbReference>
<dbReference type="Pfam" id="PF02854">
    <property type="entry name" value="MIF4G"/>
    <property type="match status" value="1"/>
</dbReference>
<dbReference type="Pfam" id="PF02847">
    <property type="entry name" value="MA3"/>
    <property type="match status" value="1"/>
</dbReference>
<dbReference type="PROSITE" id="PS51366">
    <property type="entry name" value="MI"/>
    <property type="match status" value="1"/>
</dbReference>
<protein>
    <submittedName>
        <fullName evidence="7">Osmoregulation-related protein</fullName>
    </submittedName>
</protein>
<feature type="coiled-coil region" evidence="4">
    <location>
        <begin position="332"/>
        <end position="364"/>
    </location>
</feature>
<feature type="compositionally biased region" description="Acidic residues" evidence="5">
    <location>
        <begin position="200"/>
        <end position="216"/>
    </location>
</feature>
<proteinExistence type="inferred from homology"/>
<dbReference type="InterPro" id="IPR003890">
    <property type="entry name" value="MIF4G-like_typ-3"/>
</dbReference>
<dbReference type="AlphaFoldDB" id="A0AAD9FT91"/>
<gene>
    <name evidence="7" type="ORF">DB88DRAFT_534674</name>
</gene>
<dbReference type="Gene3D" id="1.25.40.180">
    <property type="match status" value="1"/>
</dbReference>
<keyword evidence="8" id="KW-1185">Reference proteome</keyword>
<dbReference type="InterPro" id="IPR016024">
    <property type="entry name" value="ARM-type_fold"/>
</dbReference>